<evidence type="ECO:0000256" key="4">
    <source>
        <dbReference type="ARBA" id="ARBA00012509"/>
    </source>
</evidence>
<comment type="cofactor">
    <cofactor evidence="6">
        <name>Mg(2+)</name>
        <dbReference type="ChEBI" id="CHEBI:18420"/>
    </cofactor>
</comment>
<keyword evidence="6" id="KW-0479">Metal-binding</keyword>
<dbReference type="Gene3D" id="3.40.980.10">
    <property type="entry name" value="MoaB/Mog-like domain"/>
    <property type="match status" value="2"/>
</dbReference>
<dbReference type="GO" id="GO:0046872">
    <property type="term" value="F:metal ion binding"/>
    <property type="evidence" value="ECO:0007669"/>
    <property type="project" value="UniProtKB-UniRule"/>
</dbReference>
<dbReference type="NCBIfam" id="TIGR00177">
    <property type="entry name" value="molyb_syn"/>
    <property type="match status" value="2"/>
</dbReference>
<evidence type="ECO:0000256" key="1">
    <source>
        <dbReference type="ARBA" id="ARBA00005046"/>
    </source>
</evidence>
<name>A0A316YK22_9BASI</name>
<dbReference type="GO" id="GO:0006777">
    <property type="term" value="P:Mo-molybdopterin cofactor biosynthetic process"/>
    <property type="evidence" value="ECO:0007669"/>
    <property type="project" value="UniProtKB-UniRule"/>
</dbReference>
<dbReference type="SUPFAM" id="SSF63867">
    <property type="entry name" value="MoeA C-terminal domain-like"/>
    <property type="match status" value="1"/>
</dbReference>
<comment type="similarity">
    <text evidence="3">In the C-terminal section; belongs to the MoeA family.</text>
</comment>
<dbReference type="SUPFAM" id="SSF63882">
    <property type="entry name" value="MoeA N-terminal region -like"/>
    <property type="match status" value="1"/>
</dbReference>
<dbReference type="STRING" id="215250.A0A316YK22"/>
<dbReference type="RefSeq" id="XP_025376166.1">
    <property type="nucleotide sequence ID" value="XM_025519672.1"/>
</dbReference>
<dbReference type="OrthoDB" id="4349954at2759"/>
<dbReference type="GO" id="GO:0005524">
    <property type="term" value="F:ATP binding"/>
    <property type="evidence" value="ECO:0007669"/>
    <property type="project" value="UniProtKB-UniRule"/>
</dbReference>
<comment type="function">
    <text evidence="6">Catalyzes two steps in the biosynthesis of the molybdenum cofactor. In the first step, molybdopterin is adenylated. Subsequently, molybdate is inserted into adenylated molybdopterin and AMP is released.</text>
</comment>
<dbReference type="EMBL" id="KZ819637">
    <property type="protein sequence ID" value="PWN88968.1"/>
    <property type="molecule type" value="Genomic_DNA"/>
</dbReference>
<organism evidence="9 10">
    <name type="scientific">Acaromyces ingoldii</name>
    <dbReference type="NCBI Taxonomy" id="215250"/>
    <lineage>
        <taxon>Eukaryota</taxon>
        <taxon>Fungi</taxon>
        <taxon>Dikarya</taxon>
        <taxon>Basidiomycota</taxon>
        <taxon>Ustilaginomycotina</taxon>
        <taxon>Exobasidiomycetes</taxon>
        <taxon>Exobasidiales</taxon>
        <taxon>Cryptobasidiaceae</taxon>
        <taxon>Acaromyces</taxon>
    </lineage>
</organism>
<feature type="domain" description="MoaB/Mog" evidence="8">
    <location>
        <begin position="476"/>
        <end position="627"/>
    </location>
</feature>
<dbReference type="CDD" id="cd00886">
    <property type="entry name" value="MogA_MoaB"/>
    <property type="match status" value="1"/>
</dbReference>
<keyword evidence="6" id="KW-0460">Magnesium</keyword>
<protein>
    <recommendedName>
        <fullName evidence="4">molybdopterin adenylyltransferase</fullName>
        <ecNumber evidence="4">2.7.7.75</ecNumber>
    </recommendedName>
</protein>
<dbReference type="Pfam" id="PF03453">
    <property type="entry name" value="MoeA_N"/>
    <property type="match status" value="1"/>
</dbReference>
<evidence type="ECO:0000259" key="8">
    <source>
        <dbReference type="SMART" id="SM00852"/>
    </source>
</evidence>
<dbReference type="InterPro" id="IPR036688">
    <property type="entry name" value="MoeA_C_domain_IV_sf"/>
</dbReference>
<dbReference type="InterPro" id="IPR005110">
    <property type="entry name" value="MoeA_linker/N"/>
</dbReference>
<accession>A0A316YK22</accession>
<comment type="pathway">
    <text evidence="1 6">Cofactor biosynthesis; molybdopterin biosynthesis.</text>
</comment>
<gene>
    <name evidence="9" type="ORF">FA10DRAFT_252985</name>
</gene>
<evidence type="ECO:0000256" key="6">
    <source>
        <dbReference type="RuleBase" id="RU365090"/>
    </source>
</evidence>
<dbReference type="FunFam" id="3.40.980.10:FF:000001">
    <property type="entry name" value="Molybdopterin molybdenumtransferase"/>
    <property type="match status" value="1"/>
</dbReference>
<feature type="compositionally biased region" description="Basic residues" evidence="7">
    <location>
        <begin position="224"/>
        <end position="253"/>
    </location>
</feature>
<dbReference type="CDD" id="cd00887">
    <property type="entry name" value="MoeA"/>
    <property type="match status" value="1"/>
</dbReference>
<dbReference type="InterPro" id="IPR036425">
    <property type="entry name" value="MoaB/Mog-like_dom_sf"/>
</dbReference>
<dbReference type="Pfam" id="PF00994">
    <property type="entry name" value="MoCF_biosynth"/>
    <property type="match status" value="2"/>
</dbReference>
<dbReference type="InterPro" id="IPR038987">
    <property type="entry name" value="MoeA-like"/>
</dbReference>
<dbReference type="GO" id="GO:0061599">
    <property type="term" value="F:molybdopterin molybdotransferase activity"/>
    <property type="evidence" value="ECO:0007669"/>
    <property type="project" value="UniProtKB-UniRule"/>
</dbReference>
<dbReference type="EC" id="2.7.7.75" evidence="4"/>
<keyword evidence="6" id="KW-0808">Transferase</keyword>
<dbReference type="InParanoid" id="A0A316YK22"/>
<dbReference type="GO" id="GO:0061598">
    <property type="term" value="F:molybdopterin adenylyltransferase activity"/>
    <property type="evidence" value="ECO:0007669"/>
    <property type="project" value="UniProtKB-UniRule"/>
</dbReference>
<dbReference type="Gene3D" id="3.90.105.10">
    <property type="entry name" value="Molybdopterin biosynthesis moea protein, domain 2"/>
    <property type="match status" value="1"/>
</dbReference>
<dbReference type="SUPFAM" id="SSF53218">
    <property type="entry name" value="Molybdenum cofactor biosynthesis proteins"/>
    <property type="match status" value="2"/>
</dbReference>
<keyword evidence="6" id="KW-0500">Molybdenum</keyword>
<comment type="catalytic activity">
    <reaction evidence="6">
        <text>molybdopterin + ATP + H(+) = adenylyl-molybdopterin + diphosphate</text>
        <dbReference type="Rhea" id="RHEA:31331"/>
        <dbReference type="ChEBI" id="CHEBI:15378"/>
        <dbReference type="ChEBI" id="CHEBI:30616"/>
        <dbReference type="ChEBI" id="CHEBI:33019"/>
        <dbReference type="ChEBI" id="CHEBI:58698"/>
        <dbReference type="ChEBI" id="CHEBI:62727"/>
    </reaction>
</comment>
<reference evidence="9 10" key="1">
    <citation type="journal article" date="2018" name="Mol. Biol. Evol.">
        <title>Broad Genomic Sampling Reveals a Smut Pathogenic Ancestry of the Fungal Clade Ustilaginomycotina.</title>
        <authorList>
            <person name="Kijpornyongpan T."/>
            <person name="Mondo S.J."/>
            <person name="Barry K."/>
            <person name="Sandor L."/>
            <person name="Lee J."/>
            <person name="Lipzen A."/>
            <person name="Pangilinan J."/>
            <person name="LaButti K."/>
            <person name="Hainaut M."/>
            <person name="Henrissat B."/>
            <person name="Grigoriev I.V."/>
            <person name="Spatafora J.W."/>
            <person name="Aime M.C."/>
        </authorList>
    </citation>
    <scope>NUCLEOTIDE SEQUENCE [LARGE SCALE GENOMIC DNA]</scope>
    <source>
        <strain evidence="9 10">MCA 4198</strain>
    </source>
</reference>
<feature type="region of interest" description="Disordered" evidence="7">
    <location>
        <begin position="197"/>
        <end position="290"/>
    </location>
</feature>
<dbReference type="Gene3D" id="2.40.340.10">
    <property type="entry name" value="MoeA, C-terminal, domain IV"/>
    <property type="match status" value="1"/>
</dbReference>
<dbReference type="InterPro" id="IPR001453">
    <property type="entry name" value="MoaB/Mog_dom"/>
</dbReference>
<dbReference type="AlphaFoldDB" id="A0A316YK22"/>
<dbReference type="Proteomes" id="UP000245768">
    <property type="component" value="Unassembled WGS sequence"/>
</dbReference>
<dbReference type="GO" id="GO:0005829">
    <property type="term" value="C:cytosol"/>
    <property type="evidence" value="ECO:0007669"/>
    <property type="project" value="TreeGrafter"/>
</dbReference>
<feature type="domain" description="MoaB/Mog" evidence="8">
    <location>
        <begin position="8"/>
        <end position="177"/>
    </location>
</feature>
<evidence type="ECO:0000313" key="9">
    <source>
        <dbReference type="EMBL" id="PWN88968.1"/>
    </source>
</evidence>
<comment type="catalytic activity">
    <reaction evidence="6">
        <text>adenylyl-molybdopterin + molybdate = Mo-molybdopterin + AMP + H(+)</text>
        <dbReference type="Rhea" id="RHEA:35047"/>
        <dbReference type="ChEBI" id="CHEBI:15378"/>
        <dbReference type="ChEBI" id="CHEBI:36264"/>
        <dbReference type="ChEBI" id="CHEBI:62727"/>
        <dbReference type="ChEBI" id="CHEBI:71302"/>
        <dbReference type="ChEBI" id="CHEBI:456215"/>
    </reaction>
</comment>
<dbReference type="UniPathway" id="UPA00344"/>
<keyword evidence="5 6" id="KW-0501">Molybdenum cofactor biosynthesis</keyword>
<dbReference type="InterPro" id="IPR036135">
    <property type="entry name" value="MoeA_linker/N_sf"/>
</dbReference>
<dbReference type="Gene3D" id="2.170.190.11">
    <property type="entry name" value="Molybdopterin biosynthesis moea protein, domain 3"/>
    <property type="match status" value="1"/>
</dbReference>
<dbReference type="PANTHER" id="PTHR10192">
    <property type="entry name" value="MOLYBDOPTERIN BIOSYNTHESIS PROTEIN"/>
    <property type="match status" value="1"/>
</dbReference>
<evidence type="ECO:0000256" key="3">
    <source>
        <dbReference type="ARBA" id="ARBA00008339"/>
    </source>
</evidence>
<dbReference type="InterPro" id="IPR005111">
    <property type="entry name" value="MoeA_C_domain_IV"/>
</dbReference>
<comment type="similarity">
    <text evidence="2">In the N-terminal section; belongs to the MoaB/Mog family.</text>
</comment>
<dbReference type="SMART" id="SM00852">
    <property type="entry name" value="MoCF_biosynth"/>
    <property type="match status" value="2"/>
</dbReference>
<sequence length="720" mass="75991">MSSVLRIGILTISDTSARDAATDRSGPILSQAFEADPSGAFRVTQKAIVADNVEAIQAIVRGWVDVESDDAVDAVVSTGGTGFGARDVTPEAFEPLIDRQTSGLTVALNSHSLTKTPMAALSRLITGVRLRRTNSSSVTKASILEGVAGGALLVALPGSSKAVQECCEVLLGSLDRQGVLRHALELLRGGSGEAQHAAMQGSLGIRQTSSAIKGTETDTGSSHTHNHHQPHHHHQHKQHHHHHHHHHHQHHSHGSGVHAHQAPKPRTAQPGDAGYKTHDPGQGASSRHRTSPYPIISMAEALSLIDKHTPDGRRKEPVVMAVNDKLVGYVLAQDVVAKRDLPPGPTTNVDGYAVNASQTPAGTYAVRTSVALEDGLKAGEVFRINTGQALPRGTDAVVMVEDTRLLEADEAGEERTIDILAQVDSGENVRRSGSDVKKDQAVLSAGLRLTEIGGEVGTLAFLGYTEVKVYPRPTVALLSTGNELYDTTKVSQSEEDAWGFRVFDANRPSLSSALKGAGYDVVDLGIVRDNMDATLGALNRGLEQADVIISTGGTSMGESDLLKPLIERHISGGKVHFGRVAMKPGKPTTFATASGHGQTDRVLFALPGNPASALVCFYVFVMPALRRLSGLHGDSSLARVTVEIQNEMRLDPRPEFHRVIITVGPGGKLLASSTGSQRSSGMHSMASANGLVCVPAASEGSPRSLAKGSTVEAILLGALN</sequence>
<evidence type="ECO:0000256" key="2">
    <source>
        <dbReference type="ARBA" id="ARBA00007589"/>
    </source>
</evidence>
<dbReference type="Pfam" id="PF03454">
    <property type="entry name" value="MoeA_C"/>
    <property type="match status" value="1"/>
</dbReference>
<keyword evidence="10" id="KW-1185">Reference proteome</keyword>
<dbReference type="PANTHER" id="PTHR10192:SF5">
    <property type="entry name" value="GEPHYRIN"/>
    <property type="match status" value="1"/>
</dbReference>
<proteinExistence type="inferred from homology"/>
<evidence type="ECO:0000313" key="10">
    <source>
        <dbReference type="Proteomes" id="UP000245768"/>
    </source>
</evidence>
<dbReference type="GeneID" id="37041588"/>
<evidence type="ECO:0000256" key="7">
    <source>
        <dbReference type="SAM" id="MobiDB-lite"/>
    </source>
</evidence>
<comment type="similarity">
    <text evidence="6">Belongs to the MoeA family.</text>
</comment>
<evidence type="ECO:0000256" key="5">
    <source>
        <dbReference type="ARBA" id="ARBA00023150"/>
    </source>
</evidence>